<accession>A0A655I6J1</accession>
<dbReference type="AntiFam" id="ANF00210">
    <property type="entry name" value="Shadow ORF (opposite tuaD)"/>
</dbReference>
<evidence type="ECO:0000313" key="2">
    <source>
        <dbReference type="Proteomes" id="UP000044938"/>
    </source>
</evidence>
<dbReference type="Proteomes" id="UP000044938">
    <property type="component" value="Unassembled WGS sequence"/>
</dbReference>
<name>A0A655I6J1_MYCTX</name>
<sequence>MGVVQGLWIVHVDRGAVELQLARHIEGGRIAHVIGFGFERRAEHRNIGAQQRATACGGGQFHHLGAPAHVDAVHFTQERQRLVGSQFAGAGHESADVLGQAAAAETQARVEALASDPRVVSERIGQLANVGTRRLAHFGDRIDKRNLGRQKGIGGYLDQLRGLQIGHQKRHARCQQRRVQLADGYLGARRIILYPKDDTVGVEGVVHREALAQEFRIPGNFHVDSPGCQCTGPMSQFGCGAHWDCRLADQNRRPDQTRHQRIDDGVDMPQVGAIFAYLLRRADPQEMHVGEIGRHVVVGGEPQAAGSQVISQQLSQAGFVERNVTPGELGDLTGIDIDPDDLVSQLRHTDGVGGTQIPSAEDAASHTTVCRWLR</sequence>
<reference evidence="1 2" key="1">
    <citation type="submission" date="2015-03" db="EMBL/GenBank/DDBJ databases">
        <authorList>
            <consortium name="Pathogen Informatics"/>
        </authorList>
    </citation>
    <scope>NUCLEOTIDE SEQUENCE [LARGE SCALE GENOMIC DNA]</scope>
    <source>
        <strain evidence="1 2">M09401471</strain>
    </source>
</reference>
<dbReference type="AlphaFoldDB" id="A0A655I6J1"/>
<proteinExistence type="predicted"/>
<protein>
    <submittedName>
        <fullName evidence="1">Uncharacterized protein</fullName>
    </submittedName>
</protein>
<organism evidence="1 2">
    <name type="scientific">Mycobacterium tuberculosis</name>
    <dbReference type="NCBI Taxonomy" id="1773"/>
    <lineage>
        <taxon>Bacteria</taxon>
        <taxon>Bacillati</taxon>
        <taxon>Actinomycetota</taxon>
        <taxon>Actinomycetes</taxon>
        <taxon>Mycobacteriales</taxon>
        <taxon>Mycobacteriaceae</taxon>
        <taxon>Mycobacterium</taxon>
        <taxon>Mycobacterium tuberculosis complex</taxon>
    </lineage>
</organism>
<evidence type="ECO:0000313" key="1">
    <source>
        <dbReference type="EMBL" id="COV56390.1"/>
    </source>
</evidence>
<gene>
    <name evidence="1" type="ORF">ERS007720_00475</name>
</gene>
<dbReference type="EMBL" id="CSAJ01000035">
    <property type="protein sequence ID" value="COV56390.1"/>
    <property type="molecule type" value="Genomic_DNA"/>
</dbReference>